<dbReference type="SMART" id="SM00228">
    <property type="entry name" value="PDZ"/>
    <property type="match status" value="2"/>
</dbReference>
<protein>
    <submittedName>
        <fullName evidence="10">DegQ family serine endoprotease</fullName>
    </submittedName>
</protein>
<name>A0ABT0TVT4_9HELI</name>
<dbReference type="Pfam" id="PF13180">
    <property type="entry name" value="PDZ_2"/>
    <property type="match status" value="1"/>
</dbReference>
<comment type="subcellular location">
    <subcellularLocation>
        <location evidence="1">Periplasm</location>
    </subcellularLocation>
</comment>
<keyword evidence="2" id="KW-0645">Protease</keyword>
<dbReference type="InterPro" id="IPR001940">
    <property type="entry name" value="Peptidase_S1C"/>
</dbReference>
<keyword evidence="11" id="KW-1185">Reference proteome</keyword>
<dbReference type="Gene3D" id="2.30.42.10">
    <property type="match status" value="2"/>
</dbReference>
<organism evidence="10 11">
    <name type="scientific">Helicobacter colisuis</name>
    <dbReference type="NCBI Taxonomy" id="2949739"/>
    <lineage>
        <taxon>Bacteria</taxon>
        <taxon>Pseudomonadati</taxon>
        <taxon>Campylobacterota</taxon>
        <taxon>Epsilonproteobacteria</taxon>
        <taxon>Campylobacterales</taxon>
        <taxon>Helicobacteraceae</taxon>
        <taxon>Helicobacter</taxon>
    </lineage>
</organism>
<dbReference type="PANTHER" id="PTHR43343">
    <property type="entry name" value="PEPTIDASE S12"/>
    <property type="match status" value="1"/>
</dbReference>
<dbReference type="InterPro" id="IPR051201">
    <property type="entry name" value="Chloro_Bact_Ser_Proteases"/>
</dbReference>
<evidence type="ECO:0000256" key="1">
    <source>
        <dbReference type="ARBA" id="ARBA00004418"/>
    </source>
</evidence>
<keyword evidence="6" id="KW-0378">Hydrolase</keyword>
<dbReference type="SUPFAM" id="SSF50494">
    <property type="entry name" value="Trypsin-like serine proteases"/>
    <property type="match status" value="1"/>
</dbReference>
<dbReference type="CDD" id="cd10839">
    <property type="entry name" value="cpPDZ1_DegP-like"/>
    <property type="match status" value="1"/>
</dbReference>
<accession>A0ABT0TVT4</accession>
<feature type="domain" description="PDZ" evidence="9">
    <location>
        <begin position="266"/>
        <end position="355"/>
    </location>
</feature>
<evidence type="ECO:0000313" key="10">
    <source>
        <dbReference type="EMBL" id="MCL9820042.1"/>
    </source>
</evidence>
<evidence type="ECO:0000256" key="5">
    <source>
        <dbReference type="ARBA" id="ARBA00022764"/>
    </source>
</evidence>
<evidence type="ECO:0000256" key="2">
    <source>
        <dbReference type="ARBA" id="ARBA00022670"/>
    </source>
</evidence>
<dbReference type="PROSITE" id="PS50106">
    <property type="entry name" value="PDZ"/>
    <property type="match status" value="2"/>
</dbReference>
<evidence type="ECO:0000256" key="8">
    <source>
        <dbReference type="SAM" id="SignalP"/>
    </source>
</evidence>
<dbReference type="PANTHER" id="PTHR43343:SF3">
    <property type="entry name" value="PROTEASE DO-LIKE 8, CHLOROPLASTIC"/>
    <property type="match status" value="1"/>
</dbReference>
<dbReference type="InterPro" id="IPR011782">
    <property type="entry name" value="Pept_S1C_Do"/>
</dbReference>
<sequence length="469" mass="50599">MKIKTLLFGALLAGNVFAFEVSTLPNITSRETPDISENKVYSFYDSIKEAKKGVVNISTQKKVKAANIQGHPLLNDPFFRQFFGDAFGAIVPKDRIERSLGSGVIISSDGYIVTNNHVVEGADKIIVSLPDSNKEYEAKIIGRDEKSDLAIVKINAKNLPFLKFASSDDLQVGDVVFAIGNPFGVGESVTQGIISALNKSGIGINDYENFIQTDASINPGNSGGALVDSRGGLIGINTAILSRTGGNHGIGFAIPSEMVNKISKALIEDGVIERGYLGVSIQDISGDLKEVYKNQNGAVVISIENDSPAQKSGLKVWDLITKVNGKPIRSAAELKNYIGTFSPKDKINLTIIRDKKEQNLTLTLAKLSTAQSVAKEVGSIQGLEVSELTPTMKENYGIPSNIQGIFISQVAPNSKAEELGFREGDIIVQIESFSISDLKSFNDALKRYKGQPKRMLINRGGRIFSIVAK</sequence>
<evidence type="ECO:0000256" key="4">
    <source>
        <dbReference type="ARBA" id="ARBA00022737"/>
    </source>
</evidence>
<dbReference type="Pfam" id="PF17820">
    <property type="entry name" value="PDZ_6"/>
    <property type="match status" value="1"/>
</dbReference>
<dbReference type="Proteomes" id="UP001057522">
    <property type="component" value="Unassembled WGS sequence"/>
</dbReference>
<dbReference type="InterPro" id="IPR036034">
    <property type="entry name" value="PDZ_sf"/>
</dbReference>
<evidence type="ECO:0000259" key="9">
    <source>
        <dbReference type="PROSITE" id="PS50106"/>
    </source>
</evidence>
<keyword evidence="7" id="KW-0720">Serine protease</keyword>
<keyword evidence="4" id="KW-0677">Repeat</keyword>
<dbReference type="InterPro" id="IPR009003">
    <property type="entry name" value="Peptidase_S1_PA"/>
</dbReference>
<dbReference type="EMBL" id="JAMOKX010000007">
    <property type="protein sequence ID" value="MCL9820042.1"/>
    <property type="molecule type" value="Genomic_DNA"/>
</dbReference>
<feature type="signal peptide" evidence="8">
    <location>
        <begin position="1"/>
        <end position="18"/>
    </location>
</feature>
<comment type="caution">
    <text evidence="10">The sequence shown here is derived from an EMBL/GenBank/DDBJ whole genome shotgun (WGS) entry which is preliminary data.</text>
</comment>
<keyword evidence="5" id="KW-0574">Periplasm</keyword>
<dbReference type="Pfam" id="PF13365">
    <property type="entry name" value="Trypsin_2"/>
    <property type="match status" value="1"/>
</dbReference>
<dbReference type="InterPro" id="IPR001478">
    <property type="entry name" value="PDZ"/>
</dbReference>
<keyword evidence="3 8" id="KW-0732">Signal</keyword>
<feature type="chain" id="PRO_5045877796" evidence="8">
    <location>
        <begin position="19"/>
        <end position="469"/>
    </location>
</feature>
<reference evidence="10" key="1">
    <citation type="submission" date="2022-06" db="EMBL/GenBank/DDBJ databases">
        <title>Helicobacter colisuis sp. nov.</title>
        <authorList>
            <person name="Papic B."/>
            <person name="Gruntar I."/>
        </authorList>
    </citation>
    <scope>NUCLEOTIDE SEQUENCE</scope>
    <source>
        <strain evidence="10">11154-15</strain>
    </source>
</reference>
<evidence type="ECO:0000256" key="7">
    <source>
        <dbReference type="ARBA" id="ARBA00022825"/>
    </source>
</evidence>
<gene>
    <name evidence="10" type="ORF">NCR95_07690</name>
</gene>
<dbReference type="SUPFAM" id="SSF50156">
    <property type="entry name" value="PDZ domain-like"/>
    <property type="match status" value="2"/>
</dbReference>
<evidence type="ECO:0000256" key="6">
    <source>
        <dbReference type="ARBA" id="ARBA00022801"/>
    </source>
</evidence>
<evidence type="ECO:0000313" key="11">
    <source>
        <dbReference type="Proteomes" id="UP001057522"/>
    </source>
</evidence>
<proteinExistence type="predicted"/>
<evidence type="ECO:0000256" key="3">
    <source>
        <dbReference type="ARBA" id="ARBA00022729"/>
    </source>
</evidence>
<dbReference type="NCBIfam" id="TIGR02037">
    <property type="entry name" value="degP_htrA_DO"/>
    <property type="match status" value="1"/>
</dbReference>
<dbReference type="RefSeq" id="WP_250604935.1">
    <property type="nucleotide sequence ID" value="NZ_JAMOKX010000007.1"/>
</dbReference>
<feature type="domain" description="PDZ" evidence="9">
    <location>
        <begin position="361"/>
        <end position="438"/>
    </location>
</feature>
<dbReference type="InterPro" id="IPR041489">
    <property type="entry name" value="PDZ_6"/>
</dbReference>
<dbReference type="Gene3D" id="2.40.10.120">
    <property type="match status" value="1"/>
</dbReference>
<dbReference type="PRINTS" id="PR00834">
    <property type="entry name" value="PROTEASES2C"/>
</dbReference>